<dbReference type="Pfam" id="PF13508">
    <property type="entry name" value="Acetyltransf_7"/>
    <property type="match status" value="1"/>
</dbReference>
<evidence type="ECO:0000313" key="3">
    <source>
        <dbReference type="Proteomes" id="UP000504882"/>
    </source>
</evidence>
<dbReference type="InterPro" id="IPR000182">
    <property type="entry name" value="GNAT_dom"/>
</dbReference>
<organism evidence="2 3">
    <name type="scientific">Occultella glacieicola</name>
    <dbReference type="NCBI Taxonomy" id="2518684"/>
    <lineage>
        <taxon>Bacteria</taxon>
        <taxon>Bacillati</taxon>
        <taxon>Actinomycetota</taxon>
        <taxon>Actinomycetes</taxon>
        <taxon>Micrococcales</taxon>
        <taxon>Ruaniaceae</taxon>
        <taxon>Occultella</taxon>
    </lineage>
</organism>
<protein>
    <submittedName>
        <fullName evidence="2">GNAT family N-acetyltransferase</fullName>
    </submittedName>
</protein>
<comment type="caution">
    <text evidence="2">The sequence shown here is derived from an EMBL/GenBank/DDBJ whole genome shotgun (WGS) entry which is preliminary data.</text>
</comment>
<feature type="domain" description="N-acetyltransferase" evidence="1">
    <location>
        <begin position="1"/>
        <end position="137"/>
    </location>
</feature>
<dbReference type="Gene3D" id="3.40.630.30">
    <property type="match status" value="1"/>
</dbReference>
<dbReference type="PROSITE" id="PS51186">
    <property type="entry name" value="GNAT"/>
    <property type="match status" value="1"/>
</dbReference>
<proteinExistence type="predicted"/>
<reference evidence="2 3" key="1">
    <citation type="submission" date="2019-03" db="EMBL/GenBank/DDBJ databases">
        <title>Genomic features of bacteria from cold environments.</title>
        <authorList>
            <person name="Shen L."/>
        </authorList>
    </citation>
    <scope>NUCLEOTIDE SEQUENCE [LARGE SCALE GENOMIC DNA]</scope>
    <source>
        <strain evidence="3">T3246-1</strain>
    </source>
</reference>
<keyword evidence="3" id="KW-1185">Reference proteome</keyword>
<gene>
    <name evidence="2" type="ORF">EXU48_08290</name>
</gene>
<dbReference type="RefSeq" id="WP_133107197.1">
    <property type="nucleotide sequence ID" value="NZ_SMNA01000004.1"/>
</dbReference>
<dbReference type="EMBL" id="SMNA01000004">
    <property type="protein sequence ID" value="TDE94787.1"/>
    <property type="molecule type" value="Genomic_DNA"/>
</dbReference>
<sequence>MTADIRVAGDHDLAFLGAHDQHIARGELDAVVSRGRVLVAVDGGTHLGWLRWGLFWDEVPFMNLLFVVEAGRGRGLGRLLVDDWGARMRHAGRARVMTSTLSDESAQHFYRHLGYRDFGALLLPGEATELMLLKELTGR</sequence>
<dbReference type="SUPFAM" id="SSF55729">
    <property type="entry name" value="Acyl-CoA N-acyltransferases (Nat)"/>
    <property type="match status" value="1"/>
</dbReference>
<evidence type="ECO:0000313" key="2">
    <source>
        <dbReference type="EMBL" id="TDE94787.1"/>
    </source>
</evidence>
<dbReference type="InterPro" id="IPR016181">
    <property type="entry name" value="Acyl_CoA_acyltransferase"/>
</dbReference>
<dbReference type="Proteomes" id="UP000504882">
    <property type="component" value="Unassembled WGS sequence"/>
</dbReference>
<evidence type="ECO:0000259" key="1">
    <source>
        <dbReference type="PROSITE" id="PS51186"/>
    </source>
</evidence>
<accession>A0ABY2E440</accession>
<name>A0ABY2E440_9MICO</name>